<feature type="non-terminal residue" evidence="1">
    <location>
        <position position="1"/>
    </location>
</feature>
<proteinExistence type="predicted"/>
<name>A0ABN7VU82_GIGMA</name>
<sequence>NFFVSQRLVHLNVSAIASWSDTCSTIIQAYDNMLQSYKQKSKAPETALKREESSSSLLLEYASDTNISNEIL</sequence>
<keyword evidence="2" id="KW-1185">Reference proteome</keyword>
<reference evidence="1 2" key="1">
    <citation type="submission" date="2021-06" db="EMBL/GenBank/DDBJ databases">
        <authorList>
            <person name="Kallberg Y."/>
            <person name="Tangrot J."/>
            <person name="Rosling A."/>
        </authorList>
    </citation>
    <scope>NUCLEOTIDE SEQUENCE [LARGE SCALE GENOMIC DNA]</scope>
    <source>
        <strain evidence="1 2">120-4 pot B 10/14</strain>
    </source>
</reference>
<protein>
    <submittedName>
        <fullName evidence="1">6501_t:CDS:1</fullName>
    </submittedName>
</protein>
<evidence type="ECO:0000313" key="2">
    <source>
        <dbReference type="Proteomes" id="UP000789901"/>
    </source>
</evidence>
<organism evidence="1 2">
    <name type="scientific">Gigaspora margarita</name>
    <dbReference type="NCBI Taxonomy" id="4874"/>
    <lineage>
        <taxon>Eukaryota</taxon>
        <taxon>Fungi</taxon>
        <taxon>Fungi incertae sedis</taxon>
        <taxon>Mucoromycota</taxon>
        <taxon>Glomeromycotina</taxon>
        <taxon>Glomeromycetes</taxon>
        <taxon>Diversisporales</taxon>
        <taxon>Gigasporaceae</taxon>
        <taxon>Gigaspora</taxon>
    </lineage>
</organism>
<comment type="caution">
    <text evidence="1">The sequence shown here is derived from an EMBL/GenBank/DDBJ whole genome shotgun (WGS) entry which is preliminary data.</text>
</comment>
<dbReference type="EMBL" id="CAJVQB010022010">
    <property type="protein sequence ID" value="CAG8798559.1"/>
    <property type="molecule type" value="Genomic_DNA"/>
</dbReference>
<dbReference type="Proteomes" id="UP000789901">
    <property type="component" value="Unassembled WGS sequence"/>
</dbReference>
<evidence type="ECO:0000313" key="1">
    <source>
        <dbReference type="EMBL" id="CAG8798559.1"/>
    </source>
</evidence>
<gene>
    <name evidence="1" type="ORF">GMARGA_LOCUS22622</name>
</gene>
<accession>A0ABN7VU82</accession>